<evidence type="ECO:0000313" key="2">
    <source>
        <dbReference type="Proteomes" id="UP000663722"/>
    </source>
</evidence>
<dbReference type="InterPro" id="IPR002321">
    <property type="entry name" value="Cyt_c_II"/>
</dbReference>
<dbReference type="GO" id="GO:0005506">
    <property type="term" value="F:iron ion binding"/>
    <property type="evidence" value="ECO:0007669"/>
    <property type="project" value="InterPro"/>
</dbReference>
<protein>
    <recommendedName>
        <fullName evidence="3">Cytochrome C</fullName>
    </recommendedName>
</protein>
<organism evidence="1 2">
    <name type="scientific">Desulfonema magnum</name>
    <dbReference type="NCBI Taxonomy" id="45655"/>
    <lineage>
        <taxon>Bacteria</taxon>
        <taxon>Pseudomonadati</taxon>
        <taxon>Thermodesulfobacteriota</taxon>
        <taxon>Desulfobacteria</taxon>
        <taxon>Desulfobacterales</taxon>
        <taxon>Desulfococcaceae</taxon>
        <taxon>Desulfonema</taxon>
    </lineage>
</organism>
<dbReference type="AlphaFoldDB" id="A0A975BSX7"/>
<reference evidence="1" key="1">
    <citation type="journal article" date="2021" name="Microb. Physiol.">
        <title>Proteogenomic Insights into the Physiology of Marine, Sulfate-Reducing, Filamentous Desulfonema limicola and Desulfonema magnum.</title>
        <authorList>
            <person name="Schnaars V."/>
            <person name="Wohlbrand L."/>
            <person name="Scheve S."/>
            <person name="Hinrichs C."/>
            <person name="Reinhardt R."/>
            <person name="Rabus R."/>
        </authorList>
    </citation>
    <scope>NUCLEOTIDE SEQUENCE</scope>
    <source>
        <strain evidence="1">4be13</strain>
    </source>
</reference>
<evidence type="ECO:0008006" key="3">
    <source>
        <dbReference type="Google" id="ProtNLM"/>
    </source>
</evidence>
<gene>
    <name evidence="1" type="ORF">dnm_071310</name>
</gene>
<proteinExistence type="predicted"/>
<dbReference type="KEGG" id="dmm:dnm_071310"/>
<dbReference type="PROSITE" id="PS51009">
    <property type="entry name" value="CYTCII"/>
    <property type="match status" value="1"/>
</dbReference>
<accession>A0A975BSX7</accession>
<dbReference type="GO" id="GO:0020037">
    <property type="term" value="F:heme binding"/>
    <property type="evidence" value="ECO:0007669"/>
    <property type="project" value="InterPro"/>
</dbReference>
<keyword evidence="2" id="KW-1185">Reference proteome</keyword>
<name>A0A975BSX7_9BACT</name>
<sequence>MSAYMSAAVIGKERGGIRDSLPPVYRQCAVCHTDFRSA</sequence>
<dbReference type="Proteomes" id="UP000663722">
    <property type="component" value="Chromosome"/>
</dbReference>
<dbReference type="GO" id="GO:0009055">
    <property type="term" value="F:electron transfer activity"/>
    <property type="evidence" value="ECO:0007669"/>
    <property type="project" value="InterPro"/>
</dbReference>
<dbReference type="EMBL" id="CP061800">
    <property type="protein sequence ID" value="QTA91066.1"/>
    <property type="molecule type" value="Genomic_DNA"/>
</dbReference>
<evidence type="ECO:0000313" key="1">
    <source>
        <dbReference type="EMBL" id="QTA91066.1"/>
    </source>
</evidence>